<dbReference type="CDD" id="cd03351">
    <property type="entry name" value="LbH_UDP-GlcNAc_AT"/>
    <property type="match status" value="1"/>
</dbReference>
<comment type="caution">
    <text evidence="9">The sequence shown here is derived from an EMBL/GenBank/DDBJ whole genome shotgun (WGS) entry which is preliminary data.</text>
</comment>
<evidence type="ECO:0000259" key="8">
    <source>
        <dbReference type="Pfam" id="PF13720"/>
    </source>
</evidence>
<dbReference type="GO" id="GO:0008780">
    <property type="term" value="F:acyl-[acyl-carrier-protein]-UDP-N-acetylglucosamine O-acyltransferase activity"/>
    <property type="evidence" value="ECO:0007669"/>
    <property type="project" value="UniProtKB-EC"/>
</dbReference>
<reference evidence="9 10" key="1">
    <citation type="submission" date="2024-02" db="EMBL/GenBank/DDBJ databases">
        <authorList>
            <person name="Grouzdev D."/>
        </authorList>
    </citation>
    <scope>NUCLEOTIDE SEQUENCE [LARGE SCALE GENOMIC DNA]</scope>
    <source>
        <strain evidence="9 10">9N</strain>
    </source>
</reference>
<dbReference type="PANTHER" id="PTHR43480">
    <property type="entry name" value="ACYL-[ACYL-CARRIER-PROTEIN]--UDP-N-ACETYLGLUCOSAMINE O-ACYLTRANSFERASE"/>
    <property type="match status" value="1"/>
</dbReference>
<dbReference type="RefSeq" id="WP_332081517.1">
    <property type="nucleotide sequence ID" value="NZ_JAZHYN010000019.1"/>
</dbReference>
<dbReference type="Proteomes" id="UP001350748">
    <property type="component" value="Unassembled WGS sequence"/>
</dbReference>
<dbReference type="Gene3D" id="1.20.1180.10">
    <property type="entry name" value="Udp N-acetylglucosamine O-acyltransferase, C-terminal domain"/>
    <property type="match status" value="1"/>
</dbReference>
<name>A0ABU7XH28_9HYPH</name>
<dbReference type="NCBIfam" id="TIGR01852">
    <property type="entry name" value="lipid_A_lpxA"/>
    <property type="match status" value="1"/>
</dbReference>
<dbReference type="PANTHER" id="PTHR43480:SF1">
    <property type="entry name" value="ACYL-[ACYL-CARRIER-PROTEIN]--UDP-N-ACETYLGLUCOSAMINE O-ACYLTRANSFERASE, MITOCHONDRIAL-RELATED"/>
    <property type="match status" value="1"/>
</dbReference>
<keyword evidence="7 9" id="KW-0012">Acyltransferase</keyword>
<dbReference type="InterPro" id="IPR011004">
    <property type="entry name" value="Trimer_LpxA-like_sf"/>
</dbReference>
<keyword evidence="2" id="KW-0444">Lipid biosynthesis</keyword>
<evidence type="ECO:0000256" key="4">
    <source>
        <dbReference type="ARBA" id="ARBA00022679"/>
    </source>
</evidence>
<sequence>MTATLHPSSVVEPGARLGDDVVVGPFCHIGANVEIGAGSELVSHVVVGGRTKIGARARIFPFAAVGLPSQDLKARLAEGALSIGDDCVIREGVTINAGAGAGTVIGARCAFLAASHVAHDCRLGDDVVLSNQVLLGGHVEIGDCVMIGGGTAAHQNVRIGAHAFVGGLSGVEGDVAPFGLASGNRAHLFGLNLVGLRRRGFAQERIERLRKAYRLLFARNDARVFAARIEALARDFAGDADIAVLLDFLRAPATRPLCAPRAKPAALEE</sequence>
<feature type="domain" description="UDP N-acetylglucosamine O-acyltransferase C-terminal" evidence="8">
    <location>
        <begin position="174"/>
        <end position="255"/>
    </location>
</feature>
<dbReference type="Pfam" id="PF13720">
    <property type="entry name" value="Acetyltransf_11"/>
    <property type="match status" value="1"/>
</dbReference>
<evidence type="ECO:0000256" key="3">
    <source>
        <dbReference type="ARBA" id="ARBA00022556"/>
    </source>
</evidence>
<dbReference type="InterPro" id="IPR029098">
    <property type="entry name" value="Acetyltransf_C"/>
</dbReference>
<evidence type="ECO:0000256" key="2">
    <source>
        <dbReference type="ARBA" id="ARBA00022516"/>
    </source>
</evidence>
<evidence type="ECO:0000313" key="9">
    <source>
        <dbReference type="EMBL" id="MEF3366500.1"/>
    </source>
</evidence>
<evidence type="ECO:0000256" key="7">
    <source>
        <dbReference type="ARBA" id="ARBA00023315"/>
    </source>
</evidence>
<dbReference type="Gene3D" id="2.160.10.10">
    <property type="entry name" value="Hexapeptide repeat proteins"/>
    <property type="match status" value="1"/>
</dbReference>
<dbReference type="PIRSF" id="PIRSF000456">
    <property type="entry name" value="UDP-GlcNAc_acltr"/>
    <property type="match status" value="1"/>
</dbReference>
<proteinExistence type="predicted"/>
<evidence type="ECO:0000313" key="10">
    <source>
        <dbReference type="Proteomes" id="UP001350748"/>
    </source>
</evidence>
<dbReference type="SUPFAM" id="SSF51161">
    <property type="entry name" value="Trimeric LpxA-like enzymes"/>
    <property type="match status" value="1"/>
</dbReference>
<evidence type="ECO:0000256" key="1">
    <source>
        <dbReference type="ARBA" id="ARBA00022490"/>
    </source>
</evidence>
<dbReference type="EMBL" id="JAZHYN010000019">
    <property type="protein sequence ID" value="MEF3366500.1"/>
    <property type="molecule type" value="Genomic_DNA"/>
</dbReference>
<keyword evidence="10" id="KW-1185">Reference proteome</keyword>
<dbReference type="InterPro" id="IPR018357">
    <property type="entry name" value="Hexapep_transf_CS"/>
</dbReference>
<organism evidence="9 10">
    <name type="scientific">Methylocystis borbori</name>
    <dbReference type="NCBI Taxonomy" id="3118750"/>
    <lineage>
        <taxon>Bacteria</taxon>
        <taxon>Pseudomonadati</taxon>
        <taxon>Pseudomonadota</taxon>
        <taxon>Alphaproteobacteria</taxon>
        <taxon>Hyphomicrobiales</taxon>
        <taxon>Methylocystaceae</taxon>
        <taxon>Methylocystis</taxon>
    </lineage>
</organism>
<dbReference type="EC" id="2.3.1.129" evidence="9"/>
<evidence type="ECO:0000256" key="5">
    <source>
        <dbReference type="ARBA" id="ARBA00022737"/>
    </source>
</evidence>
<keyword evidence="3" id="KW-0441">Lipid A biosynthesis</keyword>
<evidence type="ECO:0000256" key="6">
    <source>
        <dbReference type="ARBA" id="ARBA00023098"/>
    </source>
</evidence>
<dbReference type="NCBIfam" id="NF003657">
    <property type="entry name" value="PRK05289.1"/>
    <property type="match status" value="1"/>
</dbReference>
<dbReference type="InterPro" id="IPR010137">
    <property type="entry name" value="Lipid_A_LpxA"/>
</dbReference>
<keyword evidence="4 9" id="KW-0808">Transferase</keyword>
<dbReference type="PROSITE" id="PS00101">
    <property type="entry name" value="HEXAPEP_TRANSFERASES"/>
    <property type="match status" value="1"/>
</dbReference>
<keyword evidence="1" id="KW-0963">Cytoplasm</keyword>
<keyword evidence="5" id="KW-0677">Repeat</keyword>
<accession>A0ABU7XH28</accession>
<dbReference type="InterPro" id="IPR037157">
    <property type="entry name" value="Acetyltransf_C_sf"/>
</dbReference>
<gene>
    <name evidence="9" type="primary">lpxA</name>
    <name evidence="9" type="ORF">V3H18_08140</name>
</gene>
<keyword evidence="6" id="KW-0443">Lipid metabolism</keyword>
<protein>
    <submittedName>
        <fullName evidence="9">Acyl-ACP--UDP-N-acetylglucosamine O-acyltransferase</fullName>
        <ecNumber evidence="9">2.3.1.129</ecNumber>
    </submittedName>
</protein>